<dbReference type="AntiFam" id="ANF00034">
    <property type="entry name" value="Antisense to 5.8S rRNA"/>
</dbReference>
<keyword evidence="3" id="KW-1185">Reference proteome</keyword>
<feature type="compositionally biased region" description="Basic and acidic residues" evidence="1">
    <location>
        <begin position="309"/>
        <end position="322"/>
    </location>
</feature>
<proteinExistence type="predicted"/>
<feature type="compositionally biased region" description="Low complexity" evidence="1">
    <location>
        <begin position="429"/>
        <end position="438"/>
    </location>
</feature>
<dbReference type="EMBL" id="JAINDJ010000010">
    <property type="protein sequence ID" value="KAG9438843.1"/>
    <property type="molecule type" value="Genomic_DNA"/>
</dbReference>
<sequence>MVRLVFRLYTQVRRTICIARSPGLHQSFLWLRPARHSSPSFGPGGRRVEWGARWPTPRAPAGATRARPRGRYATLLGHRDDVIRWRDHPPGLVASRTQGRSTPRSRRADGSPSRDNDRWRIAAPIRFPPDNFKHFLTLFSKSFSSFPQAVLVRYRSRRYLAFDGIYRPIWAAFPNNPTSPTTPAAATGSGHNGLSPSLAPHSMGLAPVRPQRTLQRLHFERRKAADSHTGLFPFATATRGILRVFPPDLGSHPSKASGSRRQLPAGVLSEPGPRTRLRATQGQGGRSHHHCRGRVPLGQSVFQPTSPGGKDDQSARPLDDSRARRRWGQQGTGGENTPGVTPRLDGSRDSAIHTKYRISPRSSSIARARYPLSSRVRLPWFEVEVGPPAAKASFALAQIAPKWLFVVFAPRPSRVADAEPAGRRSLTPGAGDSTGAATRRARRRQGIVVQLARLVAPLRGIDNDPSAGYRLAEYISVALRRPEHLRASQTCYCLKLPWPKRHSPSKKLAVEGHLHIAS</sequence>
<organism evidence="2 3">
    <name type="scientific">Aristolochia fimbriata</name>
    <name type="common">White veined hardy Dutchman's pipe vine</name>
    <dbReference type="NCBI Taxonomy" id="158543"/>
    <lineage>
        <taxon>Eukaryota</taxon>
        <taxon>Viridiplantae</taxon>
        <taxon>Streptophyta</taxon>
        <taxon>Embryophyta</taxon>
        <taxon>Tracheophyta</taxon>
        <taxon>Spermatophyta</taxon>
        <taxon>Magnoliopsida</taxon>
        <taxon>Magnoliidae</taxon>
        <taxon>Piperales</taxon>
        <taxon>Aristolochiaceae</taxon>
        <taxon>Aristolochia</taxon>
    </lineage>
</organism>
<comment type="caution">
    <text evidence="2">The sequence shown here is derived from an EMBL/GenBank/DDBJ whole genome shotgun (WGS) entry which is preliminary data.</text>
</comment>
<feature type="compositionally biased region" description="Basic and acidic residues" evidence="1">
    <location>
        <begin position="106"/>
        <end position="117"/>
    </location>
</feature>
<name>A0AAV7DV51_ARIFI</name>
<feature type="region of interest" description="Disordered" evidence="1">
    <location>
        <begin position="41"/>
        <end position="66"/>
    </location>
</feature>
<dbReference type="PANTHER" id="PTHR47188">
    <property type="entry name" value="PROTEIN TAR1"/>
    <property type="match status" value="1"/>
</dbReference>
<protein>
    <recommendedName>
        <fullName evidence="4">Protein TAR1</fullName>
    </recommendedName>
</protein>
<feature type="region of interest" description="Disordered" evidence="1">
    <location>
        <begin position="86"/>
        <end position="117"/>
    </location>
</feature>
<feature type="region of interest" description="Disordered" evidence="1">
    <location>
        <begin position="416"/>
        <end position="441"/>
    </location>
</feature>
<dbReference type="InterPro" id="IPR044792">
    <property type="entry name" value="TAR1"/>
</dbReference>
<feature type="compositionally biased region" description="Low complexity" evidence="1">
    <location>
        <begin position="176"/>
        <end position="189"/>
    </location>
</feature>
<feature type="region of interest" description="Disordered" evidence="1">
    <location>
        <begin position="176"/>
        <end position="196"/>
    </location>
</feature>
<evidence type="ECO:0000313" key="2">
    <source>
        <dbReference type="EMBL" id="KAG9438843.1"/>
    </source>
</evidence>
<evidence type="ECO:0000256" key="1">
    <source>
        <dbReference type="SAM" id="MobiDB-lite"/>
    </source>
</evidence>
<dbReference type="GO" id="GO:0043457">
    <property type="term" value="P:regulation of cellular respiration"/>
    <property type="evidence" value="ECO:0007669"/>
    <property type="project" value="InterPro"/>
</dbReference>
<dbReference type="AlphaFoldDB" id="A0AAV7DV51"/>
<evidence type="ECO:0008006" key="4">
    <source>
        <dbReference type="Google" id="ProtNLM"/>
    </source>
</evidence>
<gene>
    <name evidence="2" type="ORF">H6P81_021248</name>
</gene>
<reference evidence="2 3" key="1">
    <citation type="submission" date="2021-07" db="EMBL/GenBank/DDBJ databases">
        <title>The Aristolochia fimbriata genome: insights into angiosperm evolution, floral development and chemical biosynthesis.</title>
        <authorList>
            <person name="Jiao Y."/>
        </authorList>
    </citation>
    <scope>NUCLEOTIDE SEQUENCE [LARGE SCALE GENOMIC DNA]</scope>
    <source>
        <strain evidence="2">IBCAS-2021</strain>
        <tissue evidence="2">Leaf</tissue>
    </source>
</reference>
<feature type="compositionally biased region" description="Low complexity" evidence="1">
    <location>
        <begin position="51"/>
        <end position="65"/>
    </location>
</feature>
<dbReference type="PANTHER" id="PTHR47188:SF1">
    <property type="entry name" value="PROTEIN TAR1"/>
    <property type="match status" value="1"/>
</dbReference>
<feature type="region of interest" description="Disordered" evidence="1">
    <location>
        <begin position="245"/>
        <end position="353"/>
    </location>
</feature>
<accession>A0AAV7DV51</accession>
<evidence type="ECO:0000313" key="3">
    <source>
        <dbReference type="Proteomes" id="UP000825729"/>
    </source>
</evidence>
<dbReference type="Proteomes" id="UP000825729">
    <property type="component" value="Unassembled WGS sequence"/>
</dbReference>